<organism evidence="3 4">
    <name type="scientific">Chloropicon primus</name>
    <dbReference type="NCBI Taxonomy" id="1764295"/>
    <lineage>
        <taxon>Eukaryota</taxon>
        <taxon>Viridiplantae</taxon>
        <taxon>Chlorophyta</taxon>
        <taxon>Chloropicophyceae</taxon>
        <taxon>Chloropicales</taxon>
        <taxon>Chloropicaceae</taxon>
        <taxon>Chloropicon</taxon>
    </lineage>
</organism>
<accession>A0A5B8MNC6</accession>
<feature type="compositionally biased region" description="Basic and acidic residues" evidence="2">
    <location>
        <begin position="310"/>
        <end position="356"/>
    </location>
</feature>
<feature type="compositionally biased region" description="Low complexity" evidence="2">
    <location>
        <begin position="64"/>
        <end position="85"/>
    </location>
</feature>
<name>A0A5B8MNC6_9CHLO</name>
<feature type="region of interest" description="Disordered" evidence="2">
    <location>
        <begin position="64"/>
        <end position="106"/>
    </location>
</feature>
<feature type="region of interest" description="Disordered" evidence="2">
    <location>
        <begin position="171"/>
        <end position="203"/>
    </location>
</feature>
<evidence type="ECO:0000256" key="2">
    <source>
        <dbReference type="SAM" id="MobiDB-lite"/>
    </source>
</evidence>
<proteinExistence type="predicted"/>
<dbReference type="AlphaFoldDB" id="A0A5B8MNC6"/>
<keyword evidence="4" id="KW-1185">Reference proteome</keyword>
<gene>
    <name evidence="3" type="ORF">A3770_06p40620</name>
</gene>
<feature type="compositionally biased region" description="Basic and acidic residues" evidence="2">
    <location>
        <begin position="184"/>
        <end position="198"/>
    </location>
</feature>
<evidence type="ECO:0000256" key="1">
    <source>
        <dbReference type="SAM" id="Coils"/>
    </source>
</evidence>
<dbReference type="EMBL" id="CP031039">
    <property type="protein sequence ID" value="QDZ21544.1"/>
    <property type="molecule type" value="Genomic_DNA"/>
</dbReference>
<dbReference type="Proteomes" id="UP000316726">
    <property type="component" value="Chromosome 6"/>
</dbReference>
<sequence>MGDRGGKPGGVVEGRTRITFSPSFLESSGLVGGFGSKGPLTLTLDDAKLDECRSEPCVITLARRNTTGTTSTTSTTSSSNAGGLTRTYEDVGVGSDTAGSEEEEEAVSKLAETVSCLSRERAREAEALGSVTRDLDTLAEEVENLSRQVRGSLRRERGRREPEEVALVRRRGENHNNIGTQTEEEARGGEAEGVRQEQGDSDEGASRWIDLVAKCFFDQCVTHAARRVEVPGGERDPPKSAEADLFVLDHLSTRYFEQLLSEAKEEVLPVETKGEEVLPVETKEEEVLPVETKGEEVLPVETKGEEVLPVETKGEEVLPVETKGEEVLPVETKEEEVLPVETKGEEVLPVETKEEETLPSGTGPRSREELQRELEWTVRALNERLAFLKSREERRGGTTAAASTK</sequence>
<protein>
    <submittedName>
        <fullName evidence="3">Uncharacterized protein</fullName>
    </submittedName>
</protein>
<reference evidence="3 4" key="1">
    <citation type="submission" date="2018-07" db="EMBL/GenBank/DDBJ databases">
        <title>The complete nuclear genome of the prasinophyte Chloropicon primus (CCMP1205).</title>
        <authorList>
            <person name="Pombert J.-F."/>
            <person name="Otis C."/>
            <person name="Turmel M."/>
            <person name="Lemieux C."/>
        </authorList>
    </citation>
    <scope>NUCLEOTIDE SEQUENCE [LARGE SCALE GENOMIC DNA]</scope>
    <source>
        <strain evidence="3 4">CCMP1205</strain>
    </source>
</reference>
<keyword evidence="1" id="KW-0175">Coiled coil</keyword>
<feature type="coiled-coil region" evidence="1">
    <location>
        <begin position="128"/>
        <end position="155"/>
    </location>
</feature>
<evidence type="ECO:0000313" key="4">
    <source>
        <dbReference type="Proteomes" id="UP000316726"/>
    </source>
</evidence>
<feature type="region of interest" description="Disordered" evidence="2">
    <location>
        <begin position="310"/>
        <end position="371"/>
    </location>
</feature>
<evidence type="ECO:0000313" key="3">
    <source>
        <dbReference type="EMBL" id="QDZ21544.1"/>
    </source>
</evidence>